<feature type="region of interest" description="Disordered" evidence="4">
    <location>
        <begin position="1"/>
        <end position="82"/>
    </location>
</feature>
<dbReference type="InterPro" id="IPR031632">
    <property type="entry name" value="SVIP"/>
</dbReference>
<feature type="compositionally biased region" description="Polar residues" evidence="4">
    <location>
        <begin position="10"/>
        <end position="23"/>
    </location>
</feature>
<keyword evidence="3" id="KW-0449">Lipoprotein</keyword>
<name>A0A814QW33_ADIRI</name>
<proteinExistence type="predicted"/>
<evidence type="ECO:0000256" key="2">
    <source>
        <dbReference type="ARBA" id="ARBA00023139"/>
    </source>
</evidence>
<dbReference type="Pfam" id="PF15811">
    <property type="entry name" value="SVIP"/>
    <property type="match status" value="1"/>
</dbReference>
<evidence type="ECO:0000313" key="6">
    <source>
        <dbReference type="Proteomes" id="UP000663828"/>
    </source>
</evidence>
<gene>
    <name evidence="5" type="ORF">XAT740_LOCUS19626</name>
</gene>
<accession>A0A814QW33</accession>
<dbReference type="EMBL" id="CAJNOR010001344">
    <property type="protein sequence ID" value="CAF1125672.1"/>
    <property type="molecule type" value="Genomic_DNA"/>
</dbReference>
<feature type="compositionally biased region" description="Basic and acidic residues" evidence="4">
    <location>
        <begin position="27"/>
        <end position="46"/>
    </location>
</feature>
<evidence type="ECO:0000313" key="5">
    <source>
        <dbReference type="EMBL" id="CAF1125672.1"/>
    </source>
</evidence>
<keyword evidence="2" id="KW-0564">Palmitate</keyword>
<comment type="caution">
    <text evidence="5">The sequence shown here is derived from an EMBL/GenBank/DDBJ whole genome shotgun (WGS) entry which is preliminary data.</text>
</comment>
<dbReference type="Proteomes" id="UP000663828">
    <property type="component" value="Unassembled WGS sequence"/>
</dbReference>
<organism evidence="5 6">
    <name type="scientific">Adineta ricciae</name>
    <name type="common">Rotifer</name>
    <dbReference type="NCBI Taxonomy" id="249248"/>
    <lineage>
        <taxon>Eukaryota</taxon>
        <taxon>Metazoa</taxon>
        <taxon>Spiralia</taxon>
        <taxon>Gnathifera</taxon>
        <taxon>Rotifera</taxon>
        <taxon>Eurotatoria</taxon>
        <taxon>Bdelloidea</taxon>
        <taxon>Adinetida</taxon>
        <taxon>Adinetidae</taxon>
        <taxon>Adineta</taxon>
    </lineage>
</organism>
<reference evidence="5" key="1">
    <citation type="submission" date="2021-02" db="EMBL/GenBank/DDBJ databases">
        <authorList>
            <person name="Nowell W R."/>
        </authorList>
    </citation>
    <scope>NUCLEOTIDE SEQUENCE</scope>
</reference>
<dbReference type="AlphaFoldDB" id="A0A814QW33"/>
<feature type="compositionally biased region" description="Basic and acidic residues" evidence="4">
    <location>
        <begin position="54"/>
        <end position="82"/>
    </location>
</feature>
<keyword evidence="6" id="KW-1185">Reference proteome</keyword>
<sequence>MGSLLDCFRGSNSQQNHRPQNIPTPDLDSRRQAAAEAANRRLEQMESRGVNTDEFQRLKQRQAEQERLQQKHENLSKQGDTDGLRYVSRPFWPYECEHYLNVPNHSHIRELHSIRLSPRVLRDTSKNSSIQIVRTAPRD</sequence>
<evidence type="ECO:0000256" key="3">
    <source>
        <dbReference type="ARBA" id="ARBA00023288"/>
    </source>
</evidence>
<evidence type="ECO:0000256" key="4">
    <source>
        <dbReference type="SAM" id="MobiDB-lite"/>
    </source>
</evidence>
<protein>
    <submittedName>
        <fullName evidence="5">Uncharacterized protein</fullName>
    </submittedName>
</protein>
<evidence type="ECO:0000256" key="1">
    <source>
        <dbReference type="ARBA" id="ARBA00022707"/>
    </source>
</evidence>
<keyword evidence="1" id="KW-0519">Myristate</keyword>